<sequence>MNWNLILFFAIFIFSRAQSSTKNPFANCKNVTTNHSPNLCYRWHLYVFAMLTPNGFEKFEEMIKTLSGPCAEFEGNMTESERGKITYLVPYDNATYEQFFGDDMNPEIPAKFLDDHRRNYSNTFFADEIMGKMKKNETDIARALYLITDQDCKNGLLNEFADLDIKTLSDAIVLYQVPVRQILVNYRTIVIIFTLERPILLSLSCDFKTNPKIELITDAFYDSCGVTLIYQRTKGLFDVSFGTDLCFVRENGLCSGNPACLPAPPETKTKKPKSSNAGAWGYIAGAIGGVVLFMLFCLGLRFGSLHFCPQWTLKKMRSDIWKIRDYLPEEERAELDAMKVAATTARNDYMNHVVHRTLSGDGRVRDKWEIEQSSLVLTSIKLGSGAYAVVYKGLLKDPSPFEKMHSHSKTQSLTKVAVKMCHPHATREDKIEMIREIDFMIGLENGLSKSDLLPIAWQISDALLYLSGKKIIHRDVAVRNVLITGQNLAKLADFGLCRESNSLFYTSRGGRLPIKWMAPESLKTAEFTEKTDVWSFGVLLWELYTFGNSPFVSIDAEDVFEHIKKGNRLEMPEDSPELIKALSFQCWAFDPIDRPNFEKIRSLLYKSLEIEASDGYLDFRRNRIDDTVSITSEQGEKIEMDEMDDNEVLQGQAQTEISRYESERRVLKTVAIVTIEQENEAELKDEERNGEVAEEMDEEMDEEIFEASDLRVQGIVSIKIEERDKNGEAKESIQQVIRLRDEENDEETQKELSETPIYS</sequence>
<keyword evidence="4" id="KW-0547">Nucleotide-binding</keyword>
<dbReference type="PROSITE" id="PS50011">
    <property type="entry name" value="PROTEIN_KINASE_DOM"/>
    <property type="match status" value="1"/>
</dbReference>
<evidence type="ECO:0000256" key="8">
    <source>
        <dbReference type="ARBA" id="ARBA00023137"/>
    </source>
</evidence>
<dbReference type="InterPro" id="IPR050122">
    <property type="entry name" value="RTK"/>
</dbReference>
<organism evidence="14 15">
    <name type="scientific">Mesorhabditis belari</name>
    <dbReference type="NCBI Taxonomy" id="2138241"/>
    <lineage>
        <taxon>Eukaryota</taxon>
        <taxon>Metazoa</taxon>
        <taxon>Ecdysozoa</taxon>
        <taxon>Nematoda</taxon>
        <taxon>Chromadorea</taxon>
        <taxon>Rhabditida</taxon>
        <taxon>Rhabditina</taxon>
        <taxon>Rhabditomorpha</taxon>
        <taxon>Rhabditoidea</taxon>
        <taxon>Rhabditidae</taxon>
        <taxon>Mesorhabditinae</taxon>
        <taxon>Mesorhabditis</taxon>
    </lineage>
</organism>
<evidence type="ECO:0000256" key="11">
    <source>
        <dbReference type="SAM" id="Phobius"/>
    </source>
</evidence>
<dbReference type="Pfam" id="PF07714">
    <property type="entry name" value="PK_Tyr_Ser-Thr"/>
    <property type="match status" value="2"/>
</dbReference>
<evidence type="ECO:0000256" key="7">
    <source>
        <dbReference type="ARBA" id="ARBA00023136"/>
    </source>
</evidence>
<dbReference type="InterPro" id="IPR001245">
    <property type="entry name" value="Ser-Thr/Tyr_kinase_cat_dom"/>
</dbReference>
<dbReference type="GO" id="GO:0004714">
    <property type="term" value="F:transmembrane receptor protein tyrosine kinase activity"/>
    <property type="evidence" value="ECO:0007669"/>
    <property type="project" value="UniProtKB-EC"/>
</dbReference>
<dbReference type="FunFam" id="1.10.510.10:FF:001512">
    <property type="entry name" value="Receptor tyrosine-protein kinase erbB-2"/>
    <property type="match status" value="1"/>
</dbReference>
<dbReference type="GO" id="GO:0005886">
    <property type="term" value="C:plasma membrane"/>
    <property type="evidence" value="ECO:0007669"/>
    <property type="project" value="TreeGrafter"/>
</dbReference>
<dbReference type="InterPro" id="IPR011009">
    <property type="entry name" value="Kinase-like_dom_sf"/>
</dbReference>
<dbReference type="Gene3D" id="1.10.510.10">
    <property type="entry name" value="Transferase(Phosphotransferase) domain 1"/>
    <property type="match status" value="1"/>
</dbReference>
<dbReference type="GO" id="GO:0048680">
    <property type="term" value="P:positive regulation of axon regeneration"/>
    <property type="evidence" value="ECO:0007669"/>
    <property type="project" value="UniProtKB-ARBA"/>
</dbReference>
<keyword evidence="11" id="KW-1133">Transmembrane helix</keyword>
<dbReference type="PROSITE" id="PS00109">
    <property type="entry name" value="PROTEIN_KINASE_TYR"/>
    <property type="match status" value="1"/>
</dbReference>
<evidence type="ECO:0000256" key="3">
    <source>
        <dbReference type="ARBA" id="ARBA00022679"/>
    </source>
</evidence>
<evidence type="ECO:0000256" key="10">
    <source>
        <dbReference type="SAM" id="MobiDB-lite"/>
    </source>
</evidence>
<dbReference type="InterPro" id="IPR008266">
    <property type="entry name" value="Tyr_kinase_AS"/>
</dbReference>
<keyword evidence="8" id="KW-0829">Tyrosine-protein kinase</keyword>
<reference evidence="15" key="1">
    <citation type="submission" date="2024-02" db="UniProtKB">
        <authorList>
            <consortium name="WormBaseParasite"/>
        </authorList>
    </citation>
    <scope>IDENTIFICATION</scope>
</reference>
<dbReference type="WBParaSite" id="MBELARI_LOCUS6282">
    <property type="protein sequence ID" value="MBELARI_LOCUS6282"/>
    <property type="gene ID" value="MBELARI_LOCUS6282"/>
</dbReference>
<feature type="chain" id="PRO_5042235487" description="receptor protein-tyrosine kinase" evidence="12">
    <location>
        <begin position="20"/>
        <end position="759"/>
    </location>
</feature>
<evidence type="ECO:0000313" key="14">
    <source>
        <dbReference type="Proteomes" id="UP000887575"/>
    </source>
</evidence>
<keyword evidence="12" id="KW-0732">Signal</keyword>
<evidence type="ECO:0000256" key="9">
    <source>
        <dbReference type="ARBA" id="ARBA00051243"/>
    </source>
</evidence>
<evidence type="ECO:0000256" key="12">
    <source>
        <dbReference type="SAM" id="SignalP"/>
    </source>
</evidence>
<evidence type="ECO:0000256" key="4">
    <source>
        <dbReference type="ARBA" id="ARBA00022741"/>
    </source>
</evidence>
<keyword evidence="3" id="KW-0808">Transferase</keyword>
<dbReference type="GO" id="GO:0043235">
    <property type="term" value="C:receptor complex"/>
    <property type="evidence" value="ECO:0007669"/>
    <property type="project" value="TreeGrafter"/>
</dbReference>
<dbReference type="PRINTS" id="PR00109">
    <property type="entry name" value="TYRKINASE"/>
</dbReference>
<dbReference type="CDD" id="cd00192">
    <property type="entry name" value="PTKc"/>
    <property type="match status" value="1"/>
</dbReference>
<feature type="domain" description="Protein kinase" evidence="13">
    <location>
        <begin position="296"/>
        <end position="608"/>
    </location>
</feature>
<evidence type="ECO:0000313" key="15">
    <source>
        <dbReference type="WBParaSite" id="MBELARI_LOCUS6282"/>
    </source>
</evidence>
<accession>A0AAF3JAC3</accession>
<dbReference type="EC" id="2.7.10.1" evidence="2"/>
<dbReference type="PANTHER" id="PTHR24416">
    <property type="entry name" value="TYROSINE-PROTEIN KINASE RECEPTOR"/>
    <property type="match status" value="1"/>
</dbReference>
<dbReference type="Gene3D" id="3.30.200.20">
    <property type="entry name" value="Phosphorylase Kinase, domain 1"/>
    <property type="match status" value="1"/>
</dbReference>
<dbReference type="GO" id="GO:0061564">
    <property type="term" value="P:axon development"/>
    <property type="evidence" value="ECO:0007669"/>
    <property type="project" value="UniProtKB-ARBA"/>
</dbReference>
<dbReference type="PANTHER" id="PTHR24416:SF600">
    <property type="entry name" value="PDGF- AND VEGF-RECEPTOR RELATED, ISOFORM J"/>
    <property type="match status" value="1"/>
</dbReference>
<dbReference type="InterPro" id="IPR020635">
    <property type="entry name" value="Tyr_kinase_cat_dom"/>
</dbReference>
<evidence type="ECO:0000256" key="2">
    <source>
        <dbReference type="ARBA" id="ARBA00011902"/>
    </source>
</evidence>
<name>A0AAF3JAC3_9BILA</name>
<dbReference type="SUPFAM" id="SSF56112">
    <property type="entry name" value="Protein kinase-like (PK-like)"/>
    <property type="match status" value="1"/>
</dbReference>
<keyword evidence="11" id="KW-0812">Transmembrane</keyword>
<dbReference type="GO" id="GO:0005524">
    <property type="term" value="F:ATP binding"/>
    <property type="evidence" value="ECO:0007669"/>
    <property type="project" value="UniProtKB-KW"/>
</dbReference>
<comment type="subcellular location">
    <subcellularLocation>
        <location evidence="1">Endomembrane system</location>
    </subcellularLocation>
</comment>
<dbReference type="InterPro" id="IPR000719">
    <property type="entry name" value="Prot_kinase_dom"/>
</dbReference>
<dbReference type="GO" id="GO:0007169">
    <property type="term" value="P:cell surface receptor protein tyrosine kinase signaling pathway"/>
    <property type="evidence" value="ECO:0007669"/>
    <property type="project" value="TreeGrafter"/>
</dbReference>
<comment type="catalytic activity">
    <reaction evidence="9">
        <text>L-tyrosyl-[protein] + ATP = O-phospho-L-tyrosyl-[protein] + ADP + H(+)</text>
        <dbReference type="Rhea" id="RHEA:10596"/>
        <dbReference type="Rhea" id="RHEA-COMP:10136"/>
        <dbReference type="Rhea" id="RHEA-COMP:20101"/>
        <dbReference type="ChEBI" id="CHEBI:15378"/>
        <dbReference type="ChEBI" id="CHEBI:30616"/>
        <dbReference type="ChEBI" id="CHEBI:46858"/>
        <dbReference type="ChEBI" id="CHEBI:61978"/>
        <dbReference type="ChEBI" id="CHEBI:456216"/>
        <dbReference type="EC" id="2.7.10.1"/>
    </reaction>
</comment>
<evidence type="ECO:0000259" key="13">
    <source>
        <dbReference type="PROSITE" id="PS50011"/>
    </source>
</evidence>
<keyword evidence="6" id="KW-0067">ATP-binding</keyword>
<feature type="region of interest" description="Disordered" evidence="10">
    <location>
        <begin position="736"/>
        <end position="759"/>
    </location>
</feature>
<dbReference type="Proteomes" id="UP000887575">
    <property type="component" value="Unassembled WGS sequence"/>
</dbReference>
<keyword evidence="7 11" id="KW-0472">Membrane</keyword>
<dbReference type="GO" id="GO:0012505">
    <property type="term" value="C:endomembrane system"/>
    <property type="evidence" value="ECO:0007669"/>
    <property type="project" value="UniProtKB-SubCell"/>
</dbReference>
<protein>
    <recommendedName>
        <fullName evidence="2">receptor protein-tyrosine kinase</fullName>
        <ecNumber evidence="2">2.7.10.1</ecNumber>
    </recommendedName>
</protein>
<dbReference type="AlphaFoldDB" id="A0AAF3JAC3"/>
<keyword evidence="5" id="KW-0418">Kinase</keyword>
<evidence type="ECO:0000256" key="6">
    <source>
        <dbReference type="ARBA" id="ARBA00022840"/>
    </source>
</evidence>
<evidence type="ECO:0000256" key="1">
    <source>
        <dbReference type="ARBA" id="ARBA00004308"/>
    </source>
</evidence>
<dbReference type="SMART" id="SM00219">
    <property type="entry name" value="TyrKc"/>
    <property type="match status" value="1"/>
</dbReference>
<feature type="transmembrane region" description="Helical" evidence="11">
    <location>
        <begin position="279"/>
        <end position="300"/>
    </location>
</feature>
<keyword evidence="14" id="KW-1185">Reference proteome</keyword>
<evidence type="ECO:0000256" key="5">
    <source>
        <dbReference type="ARBA" id="ARBA00022777"/>
    </source>
</evidence>
<feature type="signal peptide" evidence="12">
    <location>
        <begin position="1"/>
        <end position="19"/>
    </location>
</feature>
<proteinExistence type="predicted"/>